<evidence type="ECO:0000313" key="11">
    <source>
        <dbReference type="Proteomes" id="UP000636888"/>
    </source>
</evidence>
<dbReference type="SFLD" id="SFLDS00029">
    <property type="entry name" value="Radical_SAM"/>
    <property type="match status" value="1"/>
</dbReference>
<evidence type="ECO:0000256" key="3">
    <source>
        <dbReference type="ARBA" id="ARBA00022679"/>
    </source>
</evidence>
<protein>
    <submittedName>
        <fullName evidence="10">B12-binding domain-containing radical SAM protein</fullName>
    </submittedName>
</protein>
<dbReference type="PANTHER" id="PTHR43409">
    <property type="entry name" value="ANAEROBIC MAGNESIUM-PROTOPORPHYRIN IX MONOMETHYL ESTER CYCLASE-RELATED"/>
    <property type="match status" value="1"/>
</dbReference>
<dbReference type="InterPro" id="IPR034466">
    <property type="entry name" value="Methyltransferase_Class_B"/>
</dbReference>
<dbReference type="Proteomes" id="UP000636888">
    <property type="component" value="Unassembled WGS sequence"/>
</dbReference>
<evidence type="ECO:0000256" key="5">
    <source>
        <dbReference type="ARBA" id="ARBA00022723"/>
    </source>
</evidence>
<keyword evidence="3" id="KW-0808">Transferase</keyword>
<evidence type="ECO:0000256" key="4">
    <source>
        <dbReference type="ARBA" id="ARBA00022691"/>
    </source>
</evidence>
<dbReference type="SFLD" id="SFLDG01082">
    <property type="entry name" value="B12-binding_domain_containing"/>
    <property type="match status" value="1"/>
</dbReference>
<evidence type="ECO:0000256" key="2">
    <source>
        <dbReference type="ARBA" id="ARBA00022603"/>
    </source>
</evidence>
<dbReference type="AlphaFoldDB" id="A0A8J7IKX4"/>
<accession>A0A8J7IKX4</accession>
<dbReference type="GO" id="GO:0046872">
    <property type="term" value="F:metal ion binding"/>
    <property type="evidence" value="ECO:0007669"/>
    <property type="project" value="UniProtKB-KW"/>
</dbReference>
<evidence type="ECO:0000256" key="7">
    <source>
        <dbReference type="ARBA" id="ARBA00023014"/>
    </source>
</evidence>
<evidence type="ECO:0000313" key="10">
    <source>
        <dbReference type="EMBL" id="MBJ6723333.1"/>
    </source>
</evidence>
<dbReference type="InterPro" id="IPR006638">
    <property type="entry name" value="Elp3/MiaA/NifB-like_rSAM"/>
</dbReference>
<proteinExistence type="predicted"/>
<evidence type="ECO:0000256" key="1">
    <source>
        <dbReference type="ARBA" id="ARBA00001966"/>
    </source>
</evidence>
<feature type="domain" description="B12-binding" evidence="8">
    <location>
        <begin position="51"/>
        <end position="137"/>
    </location>
</feature>
<dbReference type="EMBL" id="JAEMHM010000001">
    <property type="protein sequence ID" value="MBJ6723333.1"/>
    <property type="molecule type" value="Genomic_DNA"/>
</dbReference>
<dbReference type="PROSITE" id="PS51918">
    <property type="entry name" value="RADICAL_SAM"/>
    <property type="match status" value="1"/>
</dbReference>
<keyword evidence="11" id="KW-1185">Reference proteome</keyword>
<comment type="cofactor">
    <cofactor evidence="1">
        <name>[4Fe-4S] cluster</name>
        <dbReference type="ChEBI" id="CHEBI:49883"/>
    </cofactor>
</comment>
<sequence>MKILLVLPANHTLRVTTERPEVPQRKMLRFSLLPLTTVAALTPPEHEVAICDEHVQPLDFDCDVDMVGVSFMTALAPRAYEIAAEFSRRGKIVVAGGYHPTFLPDEASQHFNAVLVGDAEGLWPALVLDAVAGSLKKLYQHDALPQLDLSPAPRRELLRTTAQYYATTDAVQTARGCLHQCRYCSVTAFHNGSYRHRPVARVLEELREIGRDFIFVDDNIIADTPYAKELFQQMAPLRKRWVSQAAITIADDQELLRLARKAGCQGLFIGVETTNADNLAAVGKGFNDASSYAERIRKIKKAGIGVIAGIIVGMDDDRVGVFEKTLRFLQQTDVDAIQVNILTPLPGTPLFGDMEREGRILDRDWEHYDYRHVVFHPAKMTKRELQNGADWLYHEFYRLDRIIFRSIRAFFIHGPIQSLLSFRLNMTYRYDNRREQIIGRNPATAKQAGVRELVVN</sequence>
<dbReference type="GO" id="GO:0003824">
    <property type="term" value="F:catalytic activity"/>
    <property type="evidence" value="ECO:0007669"/>
    <property type="project" value="InterPro"/>
</dbReference>
<keyword evidence="7" id="KW-0411">Iron-sulfur</keyword>
<evidence type="ECO:0000256" key="6">
    <source>
        <dbReference type="ARBA" id="ARBA00023004"/>
    </source>
</evidence>
<keyword evidence="6" id="KW-0408">Iron</keyword>
<gene>
    <name evidence="10" type="ORF">JFN93_01315</name>
</gene>
<dbReference type="InterPro" id="IPR007197">
    <property type="entry name" value="rSAM"/>
</dbReference>
<dbReference type="SUPFAM" id="SSF102114">
    <property type="entry name" value="Radical SAM enzymes"/>
    <property type="match status" value="1"/>
</dbReference>
<dbReference type="SFLD" id="SFLDG01123">
    <property type="entry name" value="methyltransferase_(Class_B)"/>
    <property type="match status" value="1"/>
</dbReference>
<dbReference type="GO" id="GO:0051539">
    <property type="term" value="F:4 iron, 4 sulfur cluster binding"/>
    <property type="evidence" value="ECO:0007669"/>
    <property type="project" value="UniProtKB-KW"/>
</dbReference>
<dbReference type="SMART" id="SM00729">
    <property type="entry name" value="Elp3"/>
    <property type="match status" value="1"/>
</dbReference>
<dbReference type="InterPro" id="IPR006158">
    <property type="entry name" value="Cobalamin-bd"/>
</dbReference>
<name>A0A8J7IKX4_9BACT</name>
<dbReference type="InterPro" id="IPR051198">
    <property type="entry name" value="BchE-like"/>
</dbReference>
<dbReference type="GO" id="GO:0005829">
    <property type="term" value="C:cytosol"/>
    <property type="evidence" value="ECO:0007669"/>
    <property type="project" value="TreeGrafter"/>
</dbReference>
<dbReference type="InterPro" id="IPR058240">
    <property type="entry name" value="rSAM_sf"/>
</dbReference>
<reference evidence="10" key="1">
    <citation type="submission" date="2020-12" db="EMBL/GenBank/DDBJ databases">
        <title>Geomonas sp. Red875, isolated from river sediment.</title>
        <authorList>
            <person name="Xu Z."/>
            <person name="Zhang Z."/>
            <person name="Masuda Y."/>
            <person name="Itoh H."/>
            <person name="Senoo K."/>
        </authorList>
    </citation>
    <scope>NUCLEOTIDE SEQUENCE</scope>
    <source>
        <strain evidence="10">Red875</strain>
    </source>
</reference>
<dbReference type="CDD" id="cd01335">
    <property type="entry name" value="Radical_SAM"/>
    <property type="match status" value="1"/>
</dbReference>
<dbReference type="GO" id="GO:0031419">
    <property type="term" value="F:cobalamin binding"/>
    <property type="evidence" value="ECO:0007669"/>
    <property type="project" value="InterPro"/>
</dbReference>
<dbReference type="RefSeq" id="WP_199382169.1">
    <property type="nucleotide sequence ID" value="NZ_JAEMHM010000001.1"/>
</dbReference>
<keyword evidence="4" id="KW-0949">S-adenosyl-L-methionine</keyword>
<dbReference type="InterPro" id="IPR023404">
    <property type="entry name" value="rSAM_horseshoe"/>
</dbReference>
<feature type="domain" description="Radical SAM core" evidence="9">
    <location>
        <begin position="163"/>
        <end position="383"/>
    </location>
</feature>
<evidence type="ECO:0000259" key="8">
    <source>
        <dbReference type="PROSITE" id="PS51332"/>
    </source>
</evidence>
<keyword evidence="5" id="KW-0479">Metal-binding</keyword>
<keyword evidence="2" id="KW-0489">Methyltransferase</keyword>
<evidence type="ECO:0000259" key="9">
    <source>
        <dbReference type="PROSITE" id="PS51918"/>
    </source>
</evidence>
<dbReference type="PROSITE" id="PS51332">
    <property type="entry name" value="B12_BINDING"/>
    <property type="match status" value="1"/>
</dbReference>
<dbReference type="Pfam" id="PF04055">
    <property type="entry name" value="Radical_SAM"/>
    <property type="match status" value="1"/>
</dbReference>
<dbReference type="Gene3D" id="3.40.50.280">
    <property type="entry name" value="Cobalamin-binding domain"/>
    <property type="match status" value="1"/>
</dbReference>
<dbReference type="Gene3D" id="3.80.30.20">
    <property type="entry name" value="tm_1862 like domain"/>
    <property type="match status" value="1"/>
</dbReference>
<comment type="caution">
    <text evidence="10">The sequence shown here is derived from an EMBL/GenBank/DDBJ whole genome shotgun (WGS) entry which is preliminary data.</text>
</comment>
<dbReference type="PANTHER" id="PTHR43409:SF7">
    <property type="entry name" value="BLL1977 PROTEIN"/>
    <property type="match status" value="1"/>
</dbReference>
<organism evidence="10 11">
    <name type="scientific">Geomesophilobacter sediminis</name>
    <dbReference type="NCBI Taxonomy" id="2798584"/>
    <lineage>
        <taxon>Bacteria</taxon>
        <taxon>Pseudomonadati</taxon>
        <taxon>Thermodesulfobacteriota</taxon>
        <taxon>Desulfuromonadia</taxon>
        <taxon>Geobacterales</taxon>
        <taxon>Geobacteraceae</taxon>
        <taxon>Geomesophilobacter</taxon>
    </lineage>
</organism>